<name>A0A564ZHT7_9BACT</name>
<keyword evidence="3" id="KW-1185">Reference proteome</keyword>
<feature type="compositionally biased region" description="Basic residues" evidence="1">
    <location>
        <begin position="148"/>
        <end position="162"/>
    </location>
</feature>
<dbReference type="SUPFAM" id="SSF160904">
    <property type="entry name" value="Jann2411-like"/>
    <property type="match status" value="1"/>
</dbReference>
<reference evidence="2 3" key="1">
    <citation type="submission" date="2019-07" db="EMBL/GenBank/DDBJ databases">
        <authorList>
            <person name="Cremers G."/>
        </authorList>
    </citation>
    <scope>NUCLEOTIDE SEQUENCE [LARGE SCALE GENOMIC DNA]</scope>
</reference>
<evidence type="ECO:0000256" key="1">
    <source>
        <dbReference type="SAM" id="MobiDB-lite"/>
    </source>
</evidence>
<protein>
    <recommendedName>
        <fullName evidence="4">CGNR zinc finger</fullName>
    </recommendedName>
</protein>
<dbReference type="AlphaFoldDB" id="A0A564ZHT7"/>
<accession>A0A564ZHT7</accession>
<gene>
    <name evidence="2" type="ORF">MELA_00473</name>
</gene>
<dbReference type="InterPro" id="IPR023286">
    <property type="entry name" value="ABATE_dom_sf"/>
</dbReference>
<proteinExistence type="predicted"/>
<organism evidence="2 3">
    <name type="scientific">Candidatus Methylomirabilis lanthanidiphila</name>
    <dbReference type="NCBI Taxonomy" id="2211376"/>
    <lineage>
        <taxon>Bacteria</taxon>
        <taxon>Candidatus Methylomirabilota</taxon>
        <taxon>Candidatus Methylomirabilia</taxon>
        <taxon>Candidatus Methylomirabilales</taxon>
        <taxon>Candidatus Methylomirabilaceae</taxon>
        <taxon>Candidatus Methylomirabilis</taxon>
    </lineage>
</organism>
<feature type="region of interest" description="Disordered" evidence="1">
    <location>
        <begin position="148"/>
        <end position="169"/>
    </location>
</feature>
<evidence type="ECO:0000313" key="2">
    <source>
        <dbReference type="EMBL" id="VUZ84108.1"/>
    </source>
</evidence>
<dbReference type="EMBL" id="CABIKM010000006">
    <property type="protein sequence ID" value="VUZ84108.1"/>
    <property type="molecule type" value="Genomic_DNA"/>
</dbReference>
<evidence type="ECO:0000313" key="3">
    <source>
        <dbReference type="Proteomes" id="UP000334340"/>
    </source>
</evidence>
<dbReference type="Gene3D" id="1.10.3300.10">
    <property type="entry name" value="Jann2411-like domain"/>
    <property type="match status" value="1"/>
</dbReference>
<dbReference type="Proteomes" id="UP000334340">
    <property type="component" value="Unassembled WGS sequence"/>
</dbReference>
<evidence type="ECO:0008006" key="4">
    <source>
        <dbReference type="Google" id="ProtNLM"/>
    </source>
</evidence>
<sequence length="169" mass="19438">MVIAVDPVPPKKVGLRATLSKDVRAKVKPEQWHEPTDFYKPLCAVANLLIENGPGEAVADAFNRLTIDHEIWAIPQVSWTVERFIPAWLLRPGGATDVYFTEFSDLLLSRWASRLRRCRTCTLYFIDQTRNGTKLRCSPQCTARHWNRPQRRNAGHTRRIASRKSDLSR</sequence>